<dbReference type="EMBL" id="CP002038">
    <property type="protein sequence ID" value="ADM98360.1"/>
    <property type="molecule type" value="Genomic_DNA"/>
</dbReference>
<reference evidence="1 2" key="1">
    <citation type="journal article" date="2011" name="J. Bacteriol.">
        <title>Genome sequence of the plant-pathogenic bacterium Dickeya dadantii 3937.</title>
        <authorList>
            <person name="Glasner J.D."/>
            <person name="Yang C.H."/>
            <person name="Reverchon S."/>
            <person name="Hugouvieux-Cotte-Pattat N."/>
            <person name="Condemine G."/>
            <person name="Bohin J.P."/>
            <person name="Van Gijsegem F."/>
            <person name="Yang S."/>
            <person name="Franza T."/>
            <person name="Expert D."/>
            <person name="Plunkett G. III"/>
            <person name="San Francisco M.J."/>
            <person name="Charkowski A.O."/>
            <person name="Py B."/>
            <person name="Bell K."/>
            <person name="Rauscher L."/>
            <person name="Rodriguez-Palenzuela P."/>
            <person name="Toussaint A."/>
            <person name="Holeva M.C."/>
            <person name="He S.Y."/>
            <person name="Douet V."/>
            <person name="Boccara M."/>
            <person name="Blanco C."/>
            <person name="Toth I."/>
            <person name="Anderson B.D."/>
            <person name="Biehl B.S."/>
            <person name="Mau B."/>
            <person name="Flynn S.M."/>
            <person name="Barras F."/>
            <person name="Lindeberg M."/>
            <person name="Birch P.R."/>
            <person name="Tsuyumu S."/>
            <person name="Shi X."/>
            <person name="Hibbing M."/>
            <person name="Yap M.N."/>
            <person name="Carpentier M."/>
            <person name="Dassa E."/>
            <person name="Umehara M."/>
            <person name="Kim J.F."/>
            <person name="Rusch M."/>
            <person name="Soni P."/>
            <person name="Mayhew G.F."/>
            <person name="Fouts D.E."/>
            <person name="Gill S.R."/>
            <person name="Blattner F.R."/>
            <person name="Keen N.T."/>
            <person name="Perna N.T."/>
        </authorList>
    </citation>
    <scope>NUCLEOTIDE SEQUENCE [LARGE SCALE GENOMIC DNA]</scope>
    <source>
        <strain evidence="1 2">3937</strain>
    </source>
</reference>
<sequence>MKLLPARQPDRRFTLFFLKPAFAGFFVLGRRADKPRCACLSDIGRHNKPLSGNRCLDTIVWRTILALSGENSGSCRRMSLI</sequence>
<proteinExistence type="predicted"/>
<evidence type="ECO:0000313" key="2">
    <source>
        <dbReference type="Proteomes" id="UP000006859"/>
    </source>
</evidence>
<keyword evidence="2" id="KW-1185">Reference proteome</keyword>
<dbReference type="AlphaFoldDB" id="E0SB91"/>
<dbReference type="STRING" id="198628.Dda3937_03572"/>
<dbReference type="Proteomes" id="UP000006859">
    <property type="component" value="Chromosome"/>
</dbReference>
<dbReference type="KEGG" id="ddd:Dda3937_03572"/>
<gene>
    <name evidence="1" type="ordered locus">Dda3937_03572</name>
</gene>
<organism evidence="1 2">
    <name type="scientific">Dickeya dadantii (strain 3937)</name>
    <name type="common">Erwinia chrysanthemi (strain 3937)</name>
    <dbReference type="NCBI Taxonomy" id="198628"/>
    <lineage>
        <taxon>Bacteria</taxon>
        <taxon>Pseudomonadati</taxon>
        <taxon>Pseudomonadota</taxon>
        <taxon>Gammaproteobacteria</taxon>
        <taxon>Enterobacterales</taxon>
        <taxon>Pectobacteriaceae</taxon>
        <taxon>Dickeya</taxon>
    </lineage>
</organism>
<evidence type="ECO:0000313" key="1">
    <source>
        <dbReference type="EMBL" id="ADM98360.1"/>
    </source>
</evidence>
<accession>E0SB91</accession>
<protein>
    <submittedName>
        <fullName evidence="1">Uncharacterized protein</fullName>
    </submittedName>
</protein>
<dbReference type="HOGENOM" id="CLU_2568347_0_0_6"/>
<name>E0SB91_DICD3</name>